<keyword evidence="2" id="KW-0812">Transmembrane</keyword>
<protein>
    <recommendedName>
        <fullName evidence="5">Outer membrane protein beta-barrel domain-containing protein</fullName>
    </recommendedName>
</protein>
<feature type="region of interest" description="Disordered" evidence="1">
    <location>
        <begin position="87"/>
        <end position="107"/>
    </location>
</feature>
<evidence type="ECO:0000313" key="4">
    <source>
        <dbReference type="Proteomes" id="UP001139700"/>
    </source>
</evidence>
<dbReference type="EMBL" id="JAJTTA010000002">
    <property type="protein sequence ID" value="MCF0040443.1"/>
    <property type="molecule type" value="Genomic_DNA"/>
</dbReference>
<evidence type="ECO:0008006" key="5">
    <source>
        <dbReference type="Google" id="ProtNLM"/>
    </source>
</evidence>
<comment type="caution">
    <text evidence="3">The sequence shown here is derived from an EMBL/GenBank/DDBJ whole genome shotgun (WGS) entry which is preliminary data.</text>
</comment>
<keyword evidence="2" id="KW-0472">Membrane</keyword>
<reference evidence="3" key="1">
    <citation type="submission" date="2021-12" db="EMBL/GenBank/DDBJ databases">
        <title>Novel species in genus Dyadobacter.</title>
        <authorList>
            <person name="Ma C."/>
        </authorList>
    </citation>
    <scope>NUCLEOTIDE SEQUENCE</scope>
    <source>
        <strain evidence="3">CY399</strain>
    </source>
</reference>
<keyword evidence="4" id="KW-1185">Reference proteome</keyword>
<sequence length="410" mass="45753">MSDQEPDSKRMIDQLWEYTEPFQPGAWQHFERFRDNRNRKRRVLIFWMNVAALLIVFGTAILINQLVPRGKTTKGILAKNQIESTRLSGKQTPKNLPNSKNASITASSSDLVKSKIKDRIITKTHSPKTYQEESLAATQDSQPANKFPIEDQIQKQELLSLDFLQSLPLRFQSVHFSKLYIPPLQQHSKPAPHEARSIRFGVAVSQQSNRAANTHLEMNYGVGGALYIPVTQKITFVTGTSGSKQSLNVEKNAAASTPLGGFAQLQRAHYQWFNVEVPMHLQYSLKNFKKTAITAVGGLSWMGSVGQVSDYFYKTSRKITTVSETAGGPVVVSTQTVEDFSSVRENDKRGNWTFGGALYLGIGLNYQMQDYGLGIEPYVKYPIGPVTAENLQLTSLGIQLKLTGLLGKPR</sequence>
<dbReference type="AlphaFoldDB" id="A0A9X1T9H8"/>
<organism evidence="3 4">
    <name type="scientific">Dyadobacter fanqingshengii</name>
    <dbReference type="NCBI Taxonomy" id="2906443"/>
    <lineage>
        <taxon>Bacteria</taxon>
        <taxon>Pseudomonadati</taxon>
        <taxon>Bacteroidota</taxon>
        <taxon>Cytophagia</taxon>
        <taxon>Cytophagales</taxon>
        <taxon>Spirosomataceae</taxon>
        <taxon>Dyadobacter</taxon>
    </lineage>
</organism>
<evidence type="ECO:0000313" key="3">
    <source>
        <dbReference type="EMBL" id="MCF0040443.1"/>
    </source>
</evidence>
<keyword evidence="2" id="KW-1133">Transmembrane helix</keyword>
<proteinExistence type="predicted"/>
<evidence type="ECO:0000256" key="1">
    <source>
        <dbReference type="SAM" id="MobiDB-lite"/>
    </source>
</evidence>
<name>A0A9X1T9H8_9BACT</name>
<dbReference type="Proteomes" id="UP001139700">
    <property type="component" value="Unassembled WGS sequence"/>
</dbReference>
<feature type="transmembrane region" description="Helical" evidence="2">
    <location>
        <begin position="43"/>
        <end position="63"/>
    </location>
</feature>
<evidence type="ECO:0000256" key="2">
    <source>
        <dbReference type="SAM" id="Phobius"/>
    </source>
</evidence>
<accession>A0A9X1T9H8</accession>
<dbReference type="RefSeq" id="WP_234612911.1">
    <property type="nucleotide sequence ID" value="NZ_CP098806.1"/>
</dbReference>
<gene>
    <name evidence="3" type="ORF">LXM24_10135</name>
</gene>